<dbReference type="RefSeq" id="WP_053994695.1">
    <property type="nucleotide sequence ID" value="NZ_CP065643.1"/>
</dbReference>
<comment type="caution">
    <text evidence="2">The sequence shown here is derived from an EMBL/GenBank/DDBJ whole genome shotgun (WGS) entry which is preliminary data.</text>
</comment>
<feature type="transmembrane region" description="Helical" evidence="1">
    <location>
        <begin position="6"/>
        <end position="24"/>
    </location>
</feature>
<reference evidence="2 3" key="1">
    <citation type="submission" date="2015-07" db="EMBL/GenBank/DDBJ databases">
        <title>Genome sequencing project for genomic taxonomy and phylogenomics of Bacillus-like bacteria.</title>
        <authorList>
            <person name="Liu B."/>
            <person name="Wang J."/>
            <person name="Zhu Y."/>
            <person name="Liu G."/>
            <person name="Chen Q."/>
            <person name="Chen Z."/>
            <person name="Che J."/>
            <person name="Ge C."/>
            <person name="Shi H."/>
            <person name="Pan Z."/>
            <person name="Liu X."/>
        </authorList>
    </citation>
    <scope>NUCLEOTIDE SEQUENCE [LARGE SCALE GENOMIC DNA]</scope>
    <source>
        <strain evidence="2 3">DSM 54</strain>
    </source>
</reference>
<keyword evidence="1" id="KW-0812">Transmembrane</keyword>
<dbReference type="OrthoDB" id="2456352at2"/>
<gene>
    <name evidence="2" type="ORF">ADM90_09330</name>
</gene>
<proteinExistence type="predicted"/>
<sequence length="66" mass="8354">MKKHQFTYFLYPFVYFVVVTLNQWRKQDTITWQENITMWIITSVVIYLFLVLWNWSEKPYQWGKKQ</sequence>
<keyword evidence="3" id="KW-1185">Reference proteome</keyword>
<keyword evidence="1" id="KW-1133">Transmembrane helix</keyword>
<dbReference type="AlphaFoldDB" id="A0A0N0CWP3"/>
<feature type="transmembrane region" description="Helical" evidence="1">
    <location>
        <begin position="36"/>
        <end position="55"/>
    </location>
</feature>
<evidence type="ECO:0000313" key="3">
    <source>
        <dbReference type="Proteomes" id="UP000037977"/>
    </source>
</evidence>
<dbReference type="STRING" id="33935.ADM90_09330"/>
<organism evidence="2 3">
    <name type="scientific">Lysinibacillus macroides</name>
    <dbReference type="NCBI Taxonomy" id="33935"/>
    <lineage>
        <taxon>Bacteria</taxon>
        <taxon>Bacillati</taxon>
        <taxon>Bacillota</taxon>
        <taxon>Bacilli</taxon>
        <taxon>Bacillales</taxon>
        <taxon>Bacillaceae</taxon>
        <taxon>Lysinibacillus</taxon>
    </lineage>
</organism>
<name>A0A0N0CWP3_9BACI</name>
<keyword evidence="1" id="KW-0472">Membrane</keyword>
<evidence type="ECO:0000313" key="2">
    <source>
        <dbReference type="EMBL" id="KOY83451.1"/>
    </source>
</evidence>
<evidence type="ECO:0000256" key="1">
    <source>
        <dbReference type="SAM" id="Phobius"/>
    </source>
</evidence>
<accession>A0A0N0CWP3</accession>
<dbReference type="EMBL" id="LGCI01000005">
    <property type="protein sequence ID" value="KOY83451.1"/>
    <property type="molecule type" value="Genomic_DNA"/>
</dbReference>
<protein>
    <submittedName>
        <fullName evidence="2">Uncharacterized protein</fullName>
    </submittedName>
</protein>
<dbReference type="Proteomes" id="UP000037977">
    <property type="component" value="Unassembled WGS sequence"/>
</dbReference>
<dbReference type="PATRIC" id="fig|33935.3.peg.1362"/>